<evidence type="ECO:0000256" key="6">
    <source>
        <dbReference type="ARBA" id="ARBA00022989"/>
    </source>
</evidence>
<dbReference type="Pfam" id="PF00528">
    <property type="entry name" value="BPD_transp_1"/>
    <property type="match status" value="1"/>
</dbReference>
<keyword evidence="4" id="KW-0997">Cell inner membrane</keyword>
<feature type="transmembrane region" description="Helical" evidence="8">
    <location>
        <begin position="293"/>
        <end position="319"/>
    </location>
</feature>
<dbReference type="GO" id="GO:0005886">
    <property type="term" value="C:plasma membrane"/>
    <property type="evidence" value="ECO:0007669"/>
    <property type="project" value="UniProtKB-SubCell"/>
</dbReference>
<evidence type="ECO:0000313" key="11">
    <source>
        <dbReference type="Proteomes" id="UP000030351"/>
    </source>
</evidence>
<feature type="transmembrane region" description="Helical" evidence="8">
    <location>
        <begin position="189"/>
        <end position="209"/>
    </location>
</feature>
<evidence type="ECO:0000256" key="8">
    <source>
        <dbReference type="RuleBase" id="RU363032"/>
    </source>
</evidence>
<dbReference type="PROSITE" id="PS50928">
    <property type="entry name" value="ABC_TM1"/>
    <property type="match status" value="1"/>
</dbReference>
<dbReference type="InterPro" id="IPR000515">
    <property type="entry name" value="MetI-like"/>
</dbReference>
<proteinExistence type="inferred from homology"/>
<dbReference type="AlphaFoldDB" id="A0A0A3YYG6"/>
<dbReference type="OrthoDB" id="9805855at2"/>
<feature type="transmembrane region" description="Helical" evidence="8">
    <location>
        <begin position="247"/>
        <end position="273"/>
    </location>
</feature>
<keyword evidence="6 8" id="KW-1133">Transmembrane helix</keyword>
<dbReference type="CDD" id="cd06261">
    <property type="entry name" value="TM_PBP2"/>
    <property type="match status" value="1"/>
</dbReference>
<evidence type="ECO:0000256" key="7">
    <source>
        <dbReference type="ARBA" id="ARBA00023136"/>
    </source>
</evidence>
<dbReference type="SUPFAM" id="SSF161098">
    <property type="entry name" value="MetI-like"/>
    <property type="match status" value="1"/>
</dbReference>
<organism evidence="10 11">
    <name type="scientific">Erwinia typographi</name>
    <dbReference type="NCBI Taxonomy" id="371042"/>
    <lineage>
        <taxon>Bacteria</taxon>
        <taxon>Pseudomonadati</taxon>
        <taxon>Pseudomonadota</taxon>
        <taxon>Gammaproteobacteria</taxon>
        <taxon>Enterobacterales</taxon>
        <taxon>Erwiniaceae</taxon>
        <taxon>Erwinia</taxon>
    </lineage>
</organism>
<evidence type="ECO:0000256" key="4">
    <source>
        <dbReference type="ARBA" id="ARBA00022519"/>
    </source>
</evidence>
<evidence type="ECO:0000259" key="9">
    <source>
        <dbReference type="PROSITE" id="PS50928"/>
    </source>
</evidence>
<dbReference type="PANTHER" id="PTHR43163:SF9">
    <property type="entry name" value="ABC TRANSPORTER PERMEASE PROTEIN"/>
    <property type="match status" value="1"/>
</dbReference>
<dbReference type="RefSeq" id="WP_034894567.1">
    <property type="nucleotide sequence ID" value="NZ_JRUQ01000042.1"/>
</dbReference>
<keyword evidence="3" id="KW-1003">Cell membrane</keyword>
<evidence type="ECO:0000256" key="2">
    <source>
        <dbReference type="ARBA" id="ARBA00022448"/>
    </source>
</evidence>
<keyword evidence="11" id="KW-1185">Reference proteome</keyword>
<name>A0A0A3YYG6_9GAMM</name>
<dbReference type="InterPro" id="IPR035906">
    <property type="entry name" value="MetI-like_sf"/>
</dbReference>
<sequence length="328" mass="36220">MNSTITYVSWRVLQVVPTLIIIILLAFGLMKLAPGDMADVIAAQSGGASPEYMNEMRHLYGLDVPLWQQFANYLHSLFTLNMGYSFLYNAQVSELIFSRLPATLLLALTAILFALIVGVLLGIVAARYRGSFLDGFISVFSTIGFATPLFWIGLLFIVLFSLGLGWFPVGGFSTVGAGHTGQWGYVLDVLHHLVLPAFSLSLFFLSVYVRLTRSAMLDVYHQDYVRTARAKGLREWRVIFSHMLRNAALPIVTLTGLEIGGLLSGSVVIETVFGWPGIGRLAYDAVLQRDINLLLGIFLLSSLLVVAMNLLVDLLYVALDPRIGRRRS</sequence>
<keyword evidence="5 8" id="KW-0812">Transmembrane</keyword>
<keyword evidence="2 8" id="KW-0813">Transport</keyword>
<feature type="transmembrane region" description="Helical" evidence="8">
    <location>
        <begin position="136"/>
        <end position="169"/>
    </location>
</feature>
<comment type="subcellular location">
    <subcellularLocation>
        <location evidence="1">Cell inner membrane</location>
        <topology evidence="1">Multi-pass membrane protein</topology>
    </subcellularLocation>
    <subcellularLocation>
        <location evidence="8">Cell membrane</location>
        <topology evidence="8">Multi-pass membrane protein</topology>
    </subcellularLocation>
</comment>
<accession>A0A0A3YYG6</accession>
<dbReference type="InterPro" id="IPR045621">
    <property type="entry name" value="BPD_transp_1_N"/>
</dbReference>
<dbReference type="Pfam" id="PF19300">
    <property type="entry name" value="BPD_transp_1_N"/>
    <property type="match status" value="1"/>
</dbReference>
<dbReference type="Gene3D" id="1.10.3720.10">
    <property type="entry name" value="MetI-like"/>
    <property type="match status" value="1"/>
</dbReference>
<evidence type="ECO:0000256" key="5">
    <source>
        <dbReference type="ARBA" id="ARBA00022692"/>
    </source>
</evidence>
<dbReference type="GO" id="GO:0055085">
    <property type="term" value="P:transmembrane transport"/>
    <property type="evidence" value="ECO:0007669"/>
    <property type="project" value="InterPro"/>
</dbReference>
<dbReference type="Proteomes" id="UP000030351">
    <property type="component" value="Unassembled WGS sequence"/>
</dbReference>
<evidence type="ECO:0000256" key="3">
    <source>
        <dbReference type="ARBA" id="ARBA00022475"/>
    </source>
</evidence>
<dbReference type="eggNOG" id="COG0601">
    <property type="taxonomic scope" value="Bacteria"/>
</dbReference>
<dbReference type="EMBL" id="JRUQ01000042">
    <property type="protein sequence ID" value="KGT91887.1"/>
    <property type="molecule type" value="Genomic_DNA"/>
</dbReference>
<protein>
    <submittedName>
        <fullName evidence="10">ABC transporter permease</fullName>
    </submittedName>
</protein>
<evidence type="ECO:0000256" key="1">
    <source>
        <dbReference type="ARBA" id="ARBA00004429"/>
    </source>
</evidence>
<evidence type="ECO:0000313" key="10">
    <source>
        <dbReference type="EMBL" id="KGT91887.1"/>
    </source>
</evidence>
<dbReference type="STRING" id="371042.NG99_15045"/>
<gene>
    <name evidence="10" type="ORF">NG99_15045</name>
</gene>
<keyword evidence="7 8" id="KW-0472">Membrane</keyword>
<feature type="transmembrane region" description="Helical" evidence="8">
    <location>
        <begin position="102"/>
        <end position="124"/>
    </location>
</feature>
<reference evidence="10 11" key="1">
    <citation type="submission" date="2014-10" db="EMBL/GenBank/DDBJ databases">
        <title>Genome sequence of Erwinia typographi M043b.</title>
        <authorList>
            <person name="Chan K.-G."/>
            <person name="Tan W.-S."/>
        </authorList>
    </citation>
    <scope>NUCLEOTIDE SEQUENCE [LARGE SCALE GENOMIC DNA]</scope>
    <source>
        <strain evidence="10 11">M043b</strain>
    </source>
</reference>
<feature type="transmembrane region" description="Helical" evidence="8">
    <location>
        <begin position="12"/>
        <end position="30"/>
    </location>
</feature>
<dbReference type="PANTHER" id="PTHR43163">
    <property type="entry name" value="DIPEPTIDE TRANSPORT SYSTEM PERMEASE PROTEIN DPPB-RELATED"/>
    <property type="match status" value="1"/>
</dbReference>
<comment type="caution">
    <text evidence="10">The sequence shown here is derived from an EMBL/GenBank/DDBJ whole genome shotgun (WGS) entry which is preliminary data.</text>
</comment>
<feature type="domain" description="ABC transmembrane type-1" evidence="9">
    <location>
        <begin position="100"/>
        <end position="316"/>
    </location>
</feature>
<comment type="similarity">
    <text evidence="8">Belongs to the binding-protein-dependent transport system permease family.</text>
</comment>